<reference evidence="2 3" key="1">
    <citation type="submission" date="2014-02" db="EMBL/GenBank/DDBJ databases">
        <title>The genome sequence of Colletotrichum salicis CBS 607.94.</title>
        <authorList>
            <person name="Baroncelli R."/>
            <person name="Thon M.R."/>
        </authorList>
    </citation>
    <scope>NUCLEOTIDE SEQUENCE [LARGE SCALE GENOMIC DNA]</scope>
    <source>
        <strain evidence="2 3">CBS 607.94</strain>
    </source>
</reference>
<feature type="region of interest" description="Disordered" evidence="1">
    <location>
        <begin position="1"/>
        <end position="22"/>
    </location>
</feature>
<gene>
    <name evidence="2" type="ORF">CSAL01_02084</name>
</gene>
<dbReference type="Proteomes" id="UP000070121">
    <property type="component" value="Unassembled WGS sequence"/>
</dbReference>
<organism evidence="2 3">
    <name type="scientific">Colletotrichum salicis</name>
    <dbReference type="NCBI Taxonomy" id="1209931"/>
    <lineage>
        <taxon>Eukaryota</taxon>
        <taxon>Fungi</taxon>
        <taxon>Dikarya</taxon>
        <taxon>Ascomycota</taxon>
        <taxon>Pezizomycotina</taxon>
        <taxon>Sordariomycetes</taxon>
        <taxon>Hypocreomycetidae</taxon>
        <taxon>Glomerellales</taxon>
        <taxon>Glomerellaceae</taxon>
        <taxon>Colletotrichum</taxon>
        <taxon>Colletotrichum acutatum species complex</taxon>
    </lineage>
</organism>
<comment type="caution">
    <text evidence="2">The sequence shown here is derived from an EMBL/GenBank/DDBJ whole genome shotgun (WGS) entry which is preliminary data.</text>
</comment>
<evidence type="ECO:0000313" key="3">
    <source>
        <dbReference type="Proteomes" id="UP000070121"/>
    </source>
</evidence>
<sequence>MAKDQSPSRTSTSPPSSRPPRVWVKSSLPTFFSLRTVRPHPHHLNWDAGDLWHHGTIDNATARRAALGHRAGRIPGPLGPDGAREAHISGGFPAPTLIPVRVSIIPGFRHGRNDTLPKRPSVASARGWVSRPGVVQLTNNSPYKTDDTSASQASAKGGLRRLMAMKYSPAATSDGSRPRHTKSKASRLVNGAAMMLSEWTVTWTSSRCYLHDVGSEGFLECSRKIDMR</sequence>
<proteinExistence type="predicted"/>
<keyword evidence="3" id="KW-1185">Reference proteome</keyword>
<evidence type="ECO:0000313" key="2">
    <source>
        <dbReference type="EMBL" id="KXH68163.1"/>
    </source>
</evidence>
<feature type="compositionally biased region" description="Low complexity" evidence="1">
    <location>
        <begin position="7"/>
        <end position="21"/>
    </location>
</feature>
<protein>
    <submittedName>
        <fullName evidence="2">Uncharacterized protein</fullName>
    </submittedName>
</protein>
<dbReference type="AlphaFoldDB" id="A0A135V640"/>
<accession>A0A135V640</accession>
<evidence type="ECO:0000256" key="1">
    <source>
        <dbReference type="SAM" id="MobiDB-lite"/>
    </source>
</evidence>
<dbReference type="EMBL" id="JFFI01000374">
    <property type="protein sequence ID" value="KXH68163.1"/>
    <property type="molecule type" value="Genomic_DNA"/>
</dbReference>
<name>A0A135V640_9PEZI</name>